<organism evidence="1 2">
    <name type="scientific">Candidatus Clostridium eludens</name>
    <dbReference type="NCBI Taxonomy" id="3381663"/>
    <lineage>
        <taxon>Bacteria</taxon>
        <taxon>Bacillati</taxon>
        <taxon>Bacillota</taxon>
        <taxon>Clostridia</taxon>
        <taxon>Eubacteriales</taxon>
        <taxon>Clostridiaceae</taxon>
        <taxon>Clostridium</taxon>
    </lineage>
</organism>
<name>A0ABW8SIZ0_9CLOT</name>
<evidence type="ECO:0000313" key="1">
    <source>
        <dbReference type="EMBL" id="MFL0195159.1"/>
    </source>
</evidence>
<comment type="caution">
    <text evidence="1">The sequence shown here is derived from an EMBL/GenBank/DDBJ whole genome shotgun (WGS) entry which is preliminary data.</text>
</comment>
<evidence type="ECO:0000313" key="2">
    <source>
        <dbReference type="Proteomes" id="UP001623660"/>
    </source>
</evidence>
<gene>
    <name evidence="1" type="ORF">ACJDU8_06205</name>
</gene>
<dbReference type="RefSeq" id="WP_406791276.1">
    <property type="nucleotide sequence ID" value="NZ_JBJHZX010000006.1"/>
</dbReference>
<reference evidence="1 2" key="1">
    <citation type="submission" date="2024-11" db="EMBL/GenBank/DDBJ databases">
        <authorList>
            <person name="Heng Y.C."/>
            <person name="Lim A.C.H."/>
            <person name="Lee J.K.Y."/>
            <person name="Kittelmann S."/>
        </authorList>
    </citation>
    <scope>NUCLEOTIDE SEQUENCE [LARGE SCALE GENOMIC DNA]</scope>
    <source>
        <strain evidence="1 2">WILCCON 0269</strain>
    </source>
</reference>
<dbReference type="Proteomes" id="UP001623660">
    <property type="component" value="Unassembled WGS sequence"/>
</dbReference>
<keyword evidence="2" id="KW-1185">Reference proteome</keyword>
<proteinExistence type="predicted"/>
<protein>
    <submittedName>
        <fullName evidence="1">Uncharacterized protein</fullName>
    </submittedName>
</protein>
<dbReference type="EMBL" id="JBJHZX010000006">
    <property type="protein sequence ID" value="MFL0195159.1"/>
    <property type="molecule type" value="Genomic_DNA"/>
</dbReference>
<sequence>MKSILYANSYITKFYNDDSFWGKIKDRFKVKIKEELFIKELKLKIKNVKFPPNININSYNSNILTAKRISKTKDIELAPKVYRYLDYTLYNKFQKNLMAFSIVESSKIILRNKKKSIRQSCIVVYDASDPILFNTICYLAKEAKYVILLSTEIIKLGDIRQYIIANYGVTPIITSDLKFSFKNADFIITSRRITVDNNQCVWYLDNAYVPYNIDANIVNDVSYKIPWNFKYDEISAELLGSILSQMDEKDVKKSLSYNGIFLDKIKFNKNVLTL</sequence>
<accession>A0ABW8SIZ0</accession>